<organism evidence="1 2">
    <name type="scientific">Pseudoleptotrichia goodfellowii F0264</name>
    <dbReference type="NCBI Taxonomy" id="596323"/>
    <lineage>
        <taxon>Bacteria</taxon>
        <taxon>Fusobacteriati</taxon>
        <taxon>Fusobacteriota</taxon>
        <taxon>Fusobacteriia</taxon>
        <taxon>Fusobacteriales</taxon>
        <taxon>Leptotrichiaceae</taxon>
        <taxon>Pseudoleptotrichia</taxon>
    </lineage>
</organism>
<dbReference type="AlphaFoldDB" id="D0GNY1"/>
<accession>D0GNY1</accession>
<dbReference type="InterPro" id="IPR006944">
    <property type="entry name" value="Phage/GTA_portal"/>
</dbReference>
<name>D0GNY1_9FUSO</name>
<protein>
    <submittedName>
        <fullName evidence="1">Putative phage portal protein, HK97 family</fullName>
    </submittedName>
</protein>
<evidence type="ECO:0000313" key="2">
    <source>
        <dbReference type="Proteomes" id="UP000004226"/>
    </source>
</evidence>
<evidence type="ECO:0000313" key="1">
    <source>
        <dbReference type="EMBL" id="EEY34222.1"/>
    </source>
</evidence>
<sequence>MFNFFKKKEENKTVEENKIIIKSFDDFLNYLKAFNISPYNINISKMIKQIPENPFISSSLDRMQKGFYPIKWSVYEGSKKDKKEKTNNIVYRSLEQPNALMDTTDFLYYCYLYWSIYGEFLIQKVKLFNKYDLWIYNPNEYTINYHKNNLLLGIESIELGIGKKIVGKELENFTYKKIPNLYSKTSGFNQITSLVLLHDYYCLISRWNNNLLKNSGKRQFLILLDQLGTGETIEKIEDKISESSGADGVDKPIILTGFDEKSKIHNLDFSPRDFDYMEAVTEIRNITSNVLNVPDLLIGGKDNAKYNNMKKAKKALYTENIIPACEQIKSAIKRLFYKDLGVKEFIDFDISNIEVLKDEQIDLINALNNSEIHTINEKREKLNLDRIDGADEILVKGLPNTLKDVLSGEIEPKESNVSEEDI</sequence>
<reference evidence="1 2" key="1">
    <citation type="submission" date="2009-10" db="EMBL/GenBank/DDBJ databases">
        <authorList>
            <person name="Harkins D.M."/>
            <person name="Madupu R."/>
            <person name="Durkin A.S."/>
            <person name="Torralba M."/>
            <person name="Methe B."/>
            <person name="Sutton G.G."/>
            <person name="Strausberg R.L."/>
            <person name="Nelson K.E."/>
        </authorList>
    </citation>
    <scope>NUCLEOTIDE SEQUENCE [LARGE SCALE GENOMIC DNA]</scope>
    <source>
        <strain evidence="1 2">F0264</strain>
    </source>
</reference>
<dbReference type="eggNOG" id="COG4695">
    <property type="taxonomic scope" value="Bacteria"/>
</dbReference>
<comment type="caution">
    <text evidence="1">The sequence shown here is derived from an EMBL/GenBank/DDBJ whole genome shotgun (WGS) entry which is preliminary data.</text>
</comment>
<proteinExistence type="predicted"/>
<dbReference type="RefSeq" id="WP_006808200.1">
    <property type="nucleotide sequence ID" value="NZ_ADAD01000177.1"/>
</dbReference>
<dbReference type="Proteomes" id="UP000004226">
    <property type="component" value="Unassembled WGS sequence"/>
</dbReference>
<gene>
    <name evidence="1" type="ORF">HMPREF0554_0834</name>
</gene>
<dbReference type="Pfam" id="PF04860">
    <property type="entry name" value="Phage_portal"/>
    <property type="match status" value="1"/>
</dbReference>
<dbReference type="EMBL" id="ADAD01000177">
    <property type="protein sequence ID" value="EEY34222.1"/>
    <property type="molecule type" value="Genomic_DNA"/>
</dbReference>
<keyword evidence="2" id="KW-1185">Reference proteome</keyword>